<dbReference type="Proteomes" id="UP000831701">
    <property type="component" value="Chromosome 22"/>
</dbReference>
<keyword evidence="2" id="KW-1185">Reference proteome</keyword>
<reference evidence="1" key="1">
    <citation type="submission" date="2022-04" db="EMBL/GenBank/DDBJ databases">
        <title>Jade perch genome.</title>
        <authorList>
            <person name="Chao B."/>
        </authorList>
    </citation>
    <scope>NUCLEOTIDE SEQUENCE</scope>
    <source>
        <strain evidence="1">CB-2022</strain>
    </source>
</reference>
<dbReference type="EMBL" id="CM041552">
    <property type="protein sequence ID" value="KAI3354643.1"/>
    <property type="molecule type" value="Genomic_DNA"/>
</dbReference>
<evidence type="ECO:0000313" key="1">
    <source>
        <dbReference type="EMBL" id="KAI3354643.1"/>
    </source>
</evidence>
<proteinExistence type="predicted"/>
<feature type="non-terminal residue" evidence="1">
    <location>
        <position position="1"/>
    </location>
</feature>
<sequence length="504" mass="56287">NRSFTAGLSATPGRGESVCQRGAACSGPGGGHQGRSDRGVMTEPARLSQRGGRIPAAGGGGRSADTWKRHIVRQLEHRDRIQHAMYQDLIRFYTQLLEKTSLAKGILSCSARPPSSDSSSSISSLKKTTGELAYQVVELQQQIKIKECVLEEQHARLLEEERRQAGAFDARQELRGRVERVQEENGVLKMQYDALLEKQREAETRLREEKVREGHLLEDIIHLKEQAAARMNSRNERRSRVREANLRKELQSAARSKVTVDSSSSAPTSRSTSPKNENHNEPSEKRHTRLQRSASATSPRIFTSIRELFDRKRRGHSVCSLEEDLMCPVRICLSARVPVRARQVLEAHEQGINAVRFSSSSDLLATGGTDKVIKLWEVRAGSLTHRATLDGSTEGITCIDFDPTGWRILAASYDKSALLWRLEESVPKLTLTGHRRKVTAARFSTFPHQVVTGSADGTVRLWDLQRAACVQVVEVASYCSDLVCSENCIISGHYDCKIRVWDSR</sequence>
<protein>
    <submittedName>
        <fullName evidence="1">Uncharacterized protein</fullName>
    </submittedName>
</protein>
<gene>
    <name evidence="1" type="ORF">L3Q82_018527</name>
</gene>
<accession>A0ACB8VHA6</accession>
<comment type="caution">
    <text evidence="1">The sequence shown here is derived from an EMBL/GenBank/DDBJ whole genome shotgun (WGS) entry which is preliminary data.</text>
</comment>
<organism evidence="1 2">
    <name type="scientific">Scortum barcoo</name>
    <name type="common">barcoo grunter</name>
    <dbReference type="NCBI Taxonomy" id="214431"/>
    <lineage>
        <taxon>Eukaryota</taxon>
        <taxon>Metazoa</taxon>
        <taxon>Chordata</taxon>
        <taxon>Craniata</taxon>
        <taxon>Vertebrata</taxon>
        <taxon>Euteleostomi</taxon>
        <taxon>Actinopterygii</taxon>
        <taxon>Neopterygii</taxon>
        <taxon>Teleostei</taxon>
        <taxon>Neoteleostei</taxon>
        <taxon>Acanthomorphata</taxon>
        <taxon>Eupercaria</taxon>
        <taxon>Centrarchiformes</taxon>
        <taxon>Terapontoidei</taxon>
        <taxon>Terapontidae</taxon>
        <taxon>Scortum</taxon>
    </lineage>
</organism>
<evidence type="ECO:0000313" key="2">
    <source>
        <dbReference type="Proteomes" id="UP000831701"/>
    </source>
</evidence>
<name>A0ACB8VHA6_9TELE</name>